<comment type="caution">
    <text evidence="10">The sequence shown here is derived from an EMBL/GenBank/DDBJ whole genome shotgun (WGS) entry which is preliminary data.</text>
</comment>
<comment type="similarity">
    <text evidence="8">Belongs to the binding-protein-dependent transport system permease family. LivHM subfamily.</text>
</comment>
<dbReference type="GO" id="GO:0006865">
    <property type="term" value="P:amino acid transport"/>
    <property type="evidence" value="ECO:0007669"/>
    <property type="project" value="UniProtKB-KW"/>
</dbReference>
<keyword evidence="7 9" id="KW-0472">Membrane</keyword>
<proteinExistence type="inferred from homology"/>
<evidence type="ECO:0000256" key="9">
    <source>
        <dbReference type="SAM" id="Phobius"/>
    </source>
</evidence>
<sequence length="552" mass="60696">MFILNLNKNKSALLNQFYLNFSKQIAIFLIIFLLLPFANVVYSETVSEEELDYYVSMLSNERAKVRKSAIIELAKIGGSKAEDALNDLWNDEMVEDIIFAIELALDTIHLKSTDTSTRLIGAKEIGAKAGTLSATSGLEGEIQAEELFQQIVVDPSQKRNVIDTLHHALEIEKNKKVKHKIEEAIQKFRLGDSDAKVRREAAEYFGEVADPDNVMVLGRALYKEKDEEVRAALEKAVANVEWNEQVAITLKQLFNGFTISSQYLLIALGLAITFGVMGVINLAHGEFMMLGCYVALVSQSIFASYFQPVLGLYWALAIPLAFIFTAGLGWGLERGVIRFLYKRPLDTLLATWGVSLILQQAVRNYFGANNIDVPSPSWLLGGIDPLVGLHLPFKRLYIIGFTICVVTAVYWLFYRTRFGLKIRAVMQNRNMANCLGISTQRVNAFTFALGSGLAGVAGCNMSLLSSVGPSTGQNYIVDCFMVVVLGGVGKIVGTIAGAFGLGETNAILEFFTSPNIGKAVAFILVIIFLRFRPTGFSATSVREDKGIVSITG</sequence>
<dbReference type="Gene3D" id="1.25.10.10">
    <property type="entry name" value="Leucine-rich Repeat Variant"/>
    <property type="match status" value="1"/>
</dbReference>
<dbReference type="InterPro" id="IPR001851">
    <property type="entry name" value="ABC_transp_permease"/>
</dbReference>
<feature type="transmembrane region" description="Helical" evidence="9">
    <location>
        <begin position="507"/>
        <end position="529"/>
    </location>
</feature>
<feature type="transmembrane region" description="Helical" evidence="9">
    <location>
        <begin position="475"/>
        <end position="501"/>
    </location>
</feature>
<evidence type="ECO:0008006" key="11">
    <source>
        <dbReference type="Google" id="ProtNLM"/>
    </source>
</evidence>
<dbReference type="SMART" id="SM00567">
    <property type="entry name" value="EZ_HEAT"/>
    <property type="match status" value="2"/>
</dbReference>
<reference evidence="10" key="1">
    <citation type="journal article" date="2015" name="Nature">
        <title>Complex archaea that bridge the gap between prokaryotes and eukaryotes.</title>
        <authorList>
            <person name="Spang A."/>
            <person name="Saw J.H."/>
            <person name="Jorgensen S.L."/>
            <person name="Zaremba-Niedzwiedzka K."/>
            <person name="Martijn J."/>
            <person name="Lind A.E."/>
            <person name="van Eijk R."/>
            <person name="Schleper C."/>
            <person name="Guy L."/>
            <person name="Ettema T.J."/>
        </authorList>
    </citation>
    <scope>NUCLEOTIDE SEQUENCE</scope>
</reference>
<keyword evidence="4 9" id="KW-0812">Transmembrane</keyword>
<dbReference type="InterPro" id="IPR017779">
    <property type="entry name" value="ABC_UrtB_bac"/>
</dbReference>
<keyword evidence="5" id="KW-0029">Amino-acid transport</keyword>
<dbReference type="Pfam" id="PF02653">
    <property type="entry name" value="BPD_transp_2"/>
    <property type="match status" value="1"/>
</dbReference>
<evidence type="ECO:0000256" key="5">
    <source>
        <dbReference type="ARBA" id="ARBA00022970"/>
    </source>
</evidence>
<dbReference type="GO" id="GO:0005886">
    <property type="term" value="C:plasma membrane"/>
    <property type="evidence" value="ECO:0007669"/>
    <property type="project" value="UniProtKB-SubCell"/>
</dbReference>
<evidence type="ECO:0000256" key="8">
    <source>
        <dbReference type="ARBA" id="ARBA00037998"/>
    </source>
</evidence>
<feature type="transmembrane region" description="Helical" evidence="9">
    <location>
        <begin position="263"/>
        <end position="280"/>
    </location>
</feature>
<dbReference type="InterPro" id="IPR016024">
    <property type="entry name" value="ARM-type_fold"/>
</dbReference>
<dbReference type="PANTHER" id="PTHR11795">
    <property type="entry name" value="BRANCHED-CHAIN AMINO ACID TRANSPORT SYSTEM PERMEASE PROTEIN LIVH"/>
    <property type="match status" value="1"/>
</dbReference>
<dbReference type="InterPro" id="IPR011989">
    <property type="entry name" value="ARM-like"/>
</dbReference>
<dbReference type="NCBIfam" id="TIGR03409">
    <property type="entry name" value="urea_trans_UrtB"/>
    <property type="match status" value="1"/>
</dbReference>
<dbReference type="SUPFAM" id="SSF48371">
    <property type="entry name" value="ARM repeat"/>
    <property type="match status" value="1"/>
</dbReference>
<evidence type="ECO:0000256" key="3">
    <source>
        <dbReference type="ARBA" id="ARBA00022475"/>
    </source>
</evidence>
<dbReference type="CDD" id="cd06582">
    <property type="entry name" value="TM_PBP1_LivH_like"/>
    <property type="match status" value="1"/>
</dbReference>
<organism evidence="10">
    <name type="scientific">marine sediment metagenome</name>
    <dbReference type="NCBI Taxonomy" id="412755"/>
    <lineage>
        <taxon>unclassified sequences</taxon>
        <taxon>metagenomes</taxon>
        <taxon>ecological metagenomes</taxon>
    </lineage>
</organism>
<evidence type="ECO:0000313" key="10">
    <source>
        <dbReference type="EMBL" id="KKM95810.1"/>
    </source>
</evidence>
<evidence type="ECO:0000256" key="2">
    <source>
        <dbReference type="ARBA" id="ARBA00022448"/>
    </source>
</evidence>
<comment type="subcellular location">
    <subcellularLocation>
        <location evidence="1">Cell membrane</location>
        <topology evidence="1">Multi-pass membrane protein</topology>
    </subcellularLocation>
</comment>
<dbReference type="PANTHER" id="PTHR11795:SF447">
    <property type="entry name" value="ABC TRANSPORTER PERMEASE PROTEIN"/>
    <property type="match status" value="1"/>
</dbReference>
<evidence type="ECO:0000256" key="4">
    <source>
        <dbReference type="ARBA" id="ARBA00022692"/>
    </source>
</evidence>
<dbReference type="EMBL" id="LAZR01005959">
    <property type="protein sequence ID" value="KKM95810.1"/>
    <property type="molecule type" value="Genomic_DNA"/>
</dbReference>
<dbReference type="GO" id="GO:0022857">
    <property type="term" value="F:transmembrane transporter activity"/>
    <property type="evidence" value="ECO:0007669"/>
    <property type="project" value="InterPro"/>
</dbReference>
<feature type="transmembrane region" description="Helical" evidence="9">
    <location>
        <begin position="312"/>
        <end position="332"/>
    </location>
</feature>
<evidence type="ECO:0000256" key="6">
    <source>
        <dbReference type="ARBA" id="ARBA00022989"/>
    </source>
</evidence>
<dbReference type="InterPro" id="IPR004155">
    <property type="entry name" value="PBS_lyase_HEAT"/>
</dbReference>
<feature type="transmembrane region" description="Helical" evidence="9">
    <location>
        <begin position="396"/>
        <end position="414"/>
    </location>
</feature>
<dbReference type="InterPro" id="IPR052157">
    <property type="entry name" value="BCAA_transport_permease"/>
</dbReference>
<keyword evidence="6 9" id="KW-1133">Transmembrane helix</keyword>
<protein>
    <recommendedName>
        <fullName evidence="11">Urea ABC transporter permease subunit UrtB</fullName>
    </recommendedName>
</protein>
<keyword evidence="3" id="KW-1003">Cell membrane</keyword>
<evidence type="ECO:0000256" key="7">
    <source>
        <dbReference type="ARBA" id="ARBA00023136"/>
    </source>
</evidence>
<evidence type="ECO:0000256" key="1">
    <source>
        <dbReference type="ARBA" id="ARBA00004651"/>
    </source>
</evidence>
<accession>A0A0F9P442</accession>
<keyword evidence="2" id="KW-0813">Transport</keyword>
<dbReference type="AlphaFoldDB" id="A0A0F9P442"/>
<gene>
    <name evidence="10" type="ORF">LCGC14_1184510</name>
</gene>
<name>A0A0F9P442_9ZZZZ</name>